<name>A0ABW6IA06_9CYAN</name>
<dbReference type="EMBL" id="JBHZOL010000008">
    <property type="protein sequence ID" value="MFE4104974.1"/>
    <property type="molecule type" value="Genomic_DNA"/>
</dbReference>
<dbReference type="RefSeq" id="WP_377960774.1">
    <property type="nucleotide sequence ID" value="NZ_JBHZOL010000008.1"/>
</dbReference>
<evidence type="ECO:0000313" key="4">
    <source>
        <dbReference type="Proteomes" id="UP001600165"/>
    </source>
</evidence>
<evidence type="ECO:0000259" key="2">
    <source>
        <dbReference type="SMART" id="SM00933"/>
    </source>
</evidence>
<protein>
    <submittedName>
        <fullName evidence="3">DNA double-strand break repair nuclease NurA</fullName>
    </submittedName>
</protein>
<evidence type="ECO:0000256" key="1">
    <source>
        <dbReference type="SAM" id="MobiDB-lite"/>
    </source>
</evidence>
<reference evidence="3 4" key="1">
    <citation type="submission" date="2024-10" db="EMBL/GenBank/DDBJ databases">
        <authorList>
            <person name="Ratan Roy A."/>
            <person name="Morales Sandoval P.H."/>
            <person name="De Los Santos Villalobos S."/>
            <person name="Chakraborty S."/>
            <person name="Mukherjee J."/>
        </authorList>
    </citation>
    <scope>NUCLEOTIDE SEQUENCE [LARGE SCALE GENOMIC DNA]</scope>
    <source>
        <strain evidence="3 4">S1</strain>
    </source>
</reference>
<sequence length="437" mass="48238">MLDLMKIAQQMQGISEHLSREATAAHLRIAKATQLLQQVQPHQADRVAQLEQWRDRMTFTTATPVEPLATRSPVPLAASAHSVIATDGSQIAPSHHEIAYCYLINVGRIGLHYGQGRHPLLDSLPEVIYRSEDLQVSRQWGISTEEWMGYRRTVAEAVVLAELAQSLKKAEVAASGDRPQPGNPEAKTDVQAAQTHPETPGQQLSFLPPTAQSAAAIPQLAMVDGSLIYWFLEPLPAAARDRILQPILAAWEQLYQARIPLVGYLSASRSGEGLNFLKLESCPYAEPNCLSHCADRRDQPPCQVFEPLRDVALWSTLLQPGQRSPLWRSAAEILSEYGHHTIYFCYLHVGAEVARVEMPRWVAEDAALLTAALSITLAQVQKGYGYPVALAEAHNQAVVRGGDRARFFALLEQQMIRAGLRNVGTSYKEARKRGSIA</sequence>
<organism evidence="3 4">
    <name type="scientific">Almyronema epifaneia S1</name>
    <dbReference type="NCBI Taxonomy" id="2991925"/>
    <lineage>
        <taxon>Bacteria</taxon>
        <taxon>Bacillati</taxon>
        <taxon>Cyanobacteriota</taxon>
        <taxon>Cyanophyceae</taxon>
        <taxon>Nodosilineales</taxon>
        <taxon>Nodosilineaceae</taxon>
        <taxon>Almyronema</taxon>
        <taxon>Almyronema epifaneia</taxon>
    </lineage>
</organism>
<gene>
    <name evidence="3" type="ORF">ACFVKH_01705</name>
</gene>
<keyword evidence="4" id="KW-1185">Reference proteome</keyword>
<dbReference type="Pfam" id="PF09376">
    <property type="entry name" value="NurA"/>
    <property type="match status" value="1"/>
</dbReference>
<dbReference type="SMART" id="SM00933">
    <property type="entry name" value="NurA"/>
    <property type="match status" value="1"/>
</dbReference>
<accession>A0ABW6IA06</accession>
<dbReference type="InterPro" id="IPR018977">
    <property type="entry name" value="NurA_domain"/>
</dbReference>
<proteinExistence type="predicted"/>
<feature type="domain" description="NurA" evidence="2">
    <location>
        <begin position="81"/>
        <end position="399"/>
    </location>
</feature>
<dbReference type="Proteomes" id="UP001600165">
    <property type="component" value="Unassembled WGS sequence"/>
</dbReference>
<feature type="region of interest" description="Disordered" evidence="1">
    <location>
        <begin position="171"/>
        <end position="206"/>
    </location>
</feature>
<evidence type="ECO:0000313" key="3">
    <source>
        <dbReference type="EMBL" id="MFE4104974.1"/>
    </source>
</evidence>
<comment type="caution">
    <text evidence="3">The sequence shown here is derived from an EMBL/GenBank/DDBJ whole genome shotgun (WGS) entry which is preliminary data.</text>
</comment>
<feature type="compositionally biased region" description="Polar residues" evidence="1">
    <location>
        <begin position="191"/>
        <end position="206"/>
    </location>
</feature>